<reference evidence="2" key="1">
    <citation type="submission" date="2021-01" db="EMBL/GenBank/DDBJ databases">
        <authorList>
            <person name="Corre E."/>
            <person name="Pelletier E."/>
            <person name="Niang G."/>
            <person name="Scheremetjew M."/>
            <person name="Finn R."/>
            <person name="Kale V."/>
            <person name="Holt S."/>
            <person name="Cochrane G."/>
            <person name="Meng A."/>
            <person name="Brown T."/>
            <person name="Cohen L."/>
        </authorList>
    </citation>
    <scope>NUCLEOTIDE SEQUENCE</scope>
    <source>
        <strain evidence="2">OF101</strain>
    </source>
</reference>
<protein>
    <submittedName>
        <fullName evidence="2">Uncharacterized protein</fullName>
    </submittedName>
</protein>
<feature type="region of interest" description="Disordered" evidence="1">
    <location>
        <begin position="1"/>
        <end position="72"/>
    </location>
</feature>
<organism evidence="2">
    <name type="scientific">Alexandrium catenella</name>
    <name type="common">Red tide dinoflagellate</name>
    <name type="synonym">Gonyaulax catenella</name>
    <dbReference type="NCBI Taxonomy" id="2925"/>
    <lineage>
        <taxon>Eukaryota</taxon>
        <taxon>Sar</taxon>
        <taxon>Alveolata</taxon>
        <taxon>Dinophyceae</taxon>
        <taxon>Gonyaulacales</taxon>
        <taxon>Pyrocystaceae</taxon>
        <taxon>Alexandrium</taxon>
    </lineage>
</organism>
<name>A0A7S1WFP4_ALECA</name>
<evidence type="ECO:0000313" key="2">
    <source>
        <dbReference type="EMBL" id="CAD9165284.1"/>
    </source>
</evidence>
<dbReference type="EMBL" id="HBGE01070164">
    <property type="protein sequence ID" value="CAD9165284.1"/>
    <property type="molecule type" value="Transcribed_RNA"/>
</dbReference>
<proteinExistence type="predicted"/>
<sequence length="189" mass="20471">MGWPSSGKGKGKSSPPWSSGKGGSWAPQAVHKPWVKQTAPVSTKGWKGGKGTKGGKGGKRKFTDLPESQQTAIKDRWAERAAEEGREEVDDAPCTGTVVWRCRSYGWIKPTSPEMLPGKVLESMATMTEELRGKAAEAGTDLERFTEDVLYFRVSDRADIGTKIDKDMEVTFKAYVDSKGAGAMDVTPA</sequence>
<accession>A0A7S1WFP4</accession>
<gene>
    <name evidence="2" type="ORF">ACAT0790_LOCUS42052</name>
</gene>
<feature type="compositionally biased region" description="Low complexity" evidence="1">
    <location>
        <begin position="1"/>
        <end position="19"/>
    </location>
</feature>
<dbReference type="AlphaFoldDB" id="A0A7S1WFP4"/>
<feature type="compositionally biased region" description="Gly residues" evidence="1">
    <location>
        <begin position="46"/>
        <end position="55"/>
    </location>
</feature>
<evidence type="ECO:0000256" key="1">
    <source>
        <dbReference type="SAM" id="MobiDB-lite"/>
    </source>
</evidence>